<dbReference type="SMART" id="SM00343">
    <property type="entry name" value="ZnF_C2HC"/>
    <property type="match status" value="1"/>
</dbReference>
<keyword evidence="1" id="KW-0479">Metal-binding</keyword>
<dbReference type="InterPro" id="IPR001878">
    <property type="entry name" value="Znf_CCHC"/>
</dbReference>
<dbReference type="SUPFAM" id="SSF58113">
    <property type="entry name" value="Apolipoprotein A-I"/>
    <property type="match status" value="1"/>
</dbReference>
<evidence type="ECO:0000259" key="4">
    <source>
        <dbReference type="PROSITE" id="PS50158"/>
    </source>
</evidence>
<dbReference type="GO" id="GO:0008270">
    <property type="term" value="F:zinc ion binding"/>
    <property type="evidence" value="ECO:0007669"/>
    <property type="project" value="UniProtKB-KW"/>
</dbReference>
<feature type="region of interest" description="Disordered" evidence="3">
    <location>
        <begin position="378"/>
        <end position="402"/>
    </location>
</feature>
<reference evidence="5" key="1">
    <citation type="submission" date="2020-08" db="EMBL/GenBank/DDBJ databases">
        <title>Multicomponent nature underlies the extraordinary mechanical properties of spider dragline silk.</title>
        <authorList>
            <person name="Kono N."/>
            <person name="Nakamura H."/>
            <person name="Mori M."/>
            <person name="Yoshida Y."/>
            <person name="Ohtoshi R."/>
            <person name="Malay A.D."/>
            <person name="Moran D.A.P."/>
            <person name="Tomita M."/>
            <person name="Numata K."/>
            <person name="Arakawa K."/>
        </authorList>
    </citation>
    <scope>NUCLEOTIDE SEQUENCE</scope>
</reference>
<proteinExistence type="predicted"/>
<evidence type="ECO:0000313" key="5">
    <source>
        <dbReference type="EMBL" id="GFY31557.1"/>
    </source>
</evidence>
<feature type="coiled-coil region" evidence="2">
    <location>
        <begin position="88"/>
        <end position="137"/>
    </location>
</feature>
<accession>A0A8X6WBJ5</accession>
<evidence type="ECO:0000313" key="6">
    <source>
        <dbReference type="Proteomes" id="UP000887159"/>
    </source>
</evidence>
<dbReference type="PROSITE" id="PS50158">
    <property type="entry name" value="ZF_CCHC"/>
    <property type="match status" value="1"/>
</dbReference>
<dbReference type="PANTHER" id="PTHR45823:SF1">
    <property type="entry name" value="T-SNARE COILED-COIL HOMOLOGY DOMAIN-CONTAINING PROTEIN"/>
    <property type="match status" value="1"/>
</dbReference>
<dbReference type="AlphaFoldDB" id="A0A8X6WBJ5"/>
<dbReference type="Gene3D" id="1.20.120.20">
    <property type="entry name" value="Apolipoprotein"/>
    <property type="match status" value="1"/>
</dbReference>
<dbReference type="PANTHER" id="PTHR45823">
    <property type="entry name" value="T-SNARE COILED-COIL HOMOLOGY DOMAIN-CONTAINING PROTEIN"/>
    <property type="match status" value="1"/>
</dbReference>
<name>A0A8X6WBJ5_TRICX</name>
<feature type="compositionally biased region" description="Polar residues" evidence="3">
    <location>
        <begin position="389"/>
        <end position="402"/>
    </location>
</feature>
<keyword evidence="1" id="KW-0862">Zinc</keyword>
<keyword evidence="2" id="KW-0175">Coiled coil</keyword>
<gene>
    <name evidence="5" type="primary">X975_01499</name>
    <name evidence="5" type="ORF">TNCV_4694011</name>
</gene>
<organism evidence="5 6">
    <name type="scientific">Trichonephila clavipes</name>
    <name type="common">Golden silk orbweaver</name>
    <name type="synonym">Nephila clavipes</name>
    <dbReference type="NCBI Taxonomy" id="2585209"/>
    <lineage>
        <taxon>Eukaryota</taxon>
        <taxon>Metazoa</taxon>
        <taxon>Ecdysozoa</taxon>
        <taxon>Arthropoda</taxon>
        <taxon>Chelicerata</taxon>
        <taxon>Arachnida</taxon>
        <taxon>Araneae</taxon>
        <taxon>Araneomorphae</taxon>
        <taxon>Entelegynae</taxon>
        <taxon>Araneoidea</taxon>
        <taxon>Nephilidae</taxon>
        <taxon>Trichonephila</taxon>
    </lineage>
</organism>
<dbReference type="Proteomes" id="UP000887159">
    <property type="component" value="Unassembled WGS sequence"/>
</dbReference>
<comment type="caution">
    <text evidence="5">The sequence shown here is derived from an EMBL/GenBank/DDBJ whole genome shotgun (WGS) entry which is preliminary data.</text>
</comment>
<dbReference type="EMBL" id="BMAU01021399">
    <property type="protein sequence ID" value="GFY31557.1"/>
    <property type="molecule type" value="Genomic_DNA"/>
</dbReference>
<keyword evidence="1" id="KW-0863">Zinc-finger</keyword>
<evidence type="ECO:0000256" key="1">
    <source>
        <dbReference type="PROSITE-ProRule" id="PRU00047"/>
    </source>
</evidence>
<evidence type="ECO:0000256" key="2">
    <source>
        <dbReference type="SAM" id="Coils"/>
    </source>
</evidence>
<keyword evidence="6" id="KW-1185">Reference proteome</keyword>
<sequence>MPTTRAMEAQFQTLLEKLTASMNANMGEMKSELTGMNANMGEMKSDLTASMNANMTEMKSELTASMNANMTEMKSELKSDLKGIGDKLTTMDKKFEEMEGRIESVENKFENKFVDIENKFENKFEDMESKLEKLKQKVMTGQGDEFKFQAPYSKPSIKLSTYDGKSSWQVYKTQFSIVADANQWDSQTKACQLAASLRADAADILQTLPETQRLDFDALVNALELRFGEKCVKDYSRLQLKSRQQKVSETLQELATDVERLSHLAFSDCPTEVREVLALQHFIDGVRDPEIQKALRMADLKDLKGALVFAMKFEAAQQATRKDRHPIRAVNESDTSNSSVERLERQMRSFLNRVESLMSQKADGKKTLKCWTCGREGHLQRSCRARQGAETNSASQKEVSEN</sequence>
<feature type="domain" description="CCHC-type" evidence="4">
    <location>
        <begin position="369"/>
        <end position="384"/>
    </location>
</feature>
<evidence type="ECO:0000256" key="3">
    <source>
        <dbReference type="SAM" id="MobiDB-lite"/>
    </source>
</evidence>
<dbReference type="SUPFAM" id="SSF57756">
    <property type="entry name" value="Retrovirus zinc finger-like domains"/>
    <property type="match status" value="1"/>
</dbReference>
<protein>
    <submittedName>
        <fullName evidence="5">Gag-Pol polyprotein</fullName>
    </submittedName>
</protein>
<dbReference type="GO" id="GO:0003676">
    <property type="term" value="F:nucleic acid binding"/>
    <property type="evidence" value="ECO:0007669"/>
    <property type="project" value="InterPro"/>
</dbReference>
<dbReference type="InterPro" id="IPR036875">
    <property type="entry name" value="Znf_CCHC_sf"/>
</dbReference>